<comment type="caution">
    <text evidence="1">The sequence shown here is derived from an EMBL/GenBank/DDBJ whole genome shotgun (WGS) entry which is preliminary data.</text>
</comment>
<gene>
    <name evidence="1" type="ORF">ABID26_002616</name>
</gene>
<sequence>MWNHLARHQVHDAGLHDRLRENGVDRLWKTFKSSTTAMKMSATPRFFSSFMTRSQNLAPSVCSIQMPSISSLPSGRMPSAM</sequence>
<dbReference type="Proteomes" id="UP001549036">
    <property type="component" value="Unassembled WGS sequence"/>
</dbReference>
<dbReference type="EMBL" id="JBEPLM010000004">
    <property type="protein sequence ID" value="MET3593219.1"/>
    <property type="molecule type" value="Genomic_DNA"/>
</dbReference>
<evidence type="ECO:0000313" key="1">
    <source>
        <dbReference type="EMBL" id="MET3593219.1"/>
    </source>
</evidence>
<evidence type="ECO:0008006" key="3">
    <source>
        <dbReference type="Google" id="ProtNLM"/>
    </source>
</evidence>
<keyword evidence="2" id="KW-1185">Reference proteome</keyword>
<name>A0ABV2HRP0_9HYPH</name>
<evidence type="ECO:0000313" key="2">
    <source>
        <dbReference type="Proteomes" id="UP001549036"/>
    </source>
</evidence>
<organism evidence="1 2">
    <name type="scientific">Mesorhizobium shonense</name>
    <dbReference type="NCBI Taxonomy" id="1209948"/>
    <lineage>
        <taxon>Bacteria</taxon>
        <taxon>Pseudomonadati</taxon>
        <taxon>Pseudomonadota</taxon>
        <taxon>Alphaproteobacteria</taxon>
        <taxon>Hyphomicrobiales</taxon>
        <taxon>Phyllobacteriaceae</taxon>
        <taxon>Mesorhizobium</taxon>
    </lineage>
</organism>
<reference evidence="1 2" key="1">
    <citation type="submission" date="2024-06" db="EMBL/GenBank/DDBJ databases">
        <title>Genomic Encyclopedia of Type Strains, Phase IV (KMG-IV): sequencing the most valuable type-strain genomes for metagenomic binning, comparative biology and taxonomic classification.</title>
        <authorList>
            <person name="Goeker M."/>
        </authorList>
    </citation>
    <scope>NUCLEOTIDE SEQUENCE [LARGE SCALE GENOMIC DNA]</scope>
    <source>
        <strain evidence="1 2">DSM 29846</strain>
    </source>
</reference>
<accession>A0ABV2HRP0</accession>
<protein>
    <recommendedName>
        <fullName evidence="3">Transposase</fullName>
    </recommendedName>
</protein>
<proteinExistence type="predicted"/>